<evidence type="ECO:0000313" key="4">
    <source>
        <dbReference type="Proteomes" id="UP000291144"/>
    </source>
</evidence>
<sequence>MTRRLLSDMRRLSNGSRTATERLMVPRPESHHAKSGPQAGTRPQATAETNVRPAPARRATLLALLTGFVLPVVVYYLLRAVGADPVVALLAGGTPALARTLYKIVWNRTIDKISLFTLCLLATGALASLITGNPRWLLAKGGVYTGVIGVWLLWSLRGRSIAFEGILTFQRSAAAVKAWEANWLDSPEFRHVMRAVTIIWGVGFLLEAGIRVTLAYALPVDIVPMVTTIQFIALLGLMLWLGPHYGRRYMTRHGLGVGPDGIRPVRTANPGTPPTA</sequence>
<keyword evidence="4" id="KW-1185">Reference proteome</keyword>
<feature type="transmembrane region" description="Helical" evidence="2">
    <location>
        <begin position="59"/>
        <end position="78"/>
    </location>
</feature>
<evidence type="ECO:0008006" key="5">
    <source>
        <dbReference type="Google" id="ProtNLM"/>
    </source>
</evidence>
<evidence type="ECO:0000256" key="2">
    <source>
        <dbReference type="SAM" id="Phobius"/>
    </source>
</evidence>
<reference evidence="3 4" key="1">
    <citation type="submission" date="2019-02" db="EMBL/GenBank/DDBJ databases">
        <title>Kribbella capetownensis sp. nov. and Kribbella speibonae sp. nov., isolated from soil.</title>
        <authorList>
            <person name="Curtis S.M."/>
            <person name="Norton I."/>
            <person name="Everest G.J."/>
            <person name="Meyers P.R."/>
        </authorList>
    </citation>
    <scope>NUCLEOTIDE SEQUENCE [LARGE SCALE GENOMIC DNA]</scope>
    <source>
        <strain evidence="3 4">NRRL B-24813</strain>
    </source>
</reference>
<accession>A0A4R0JJ65</accession>
<protein>
    <recommendedName>
        <fullName evidence="5">DUF3159 domain-containing protein</fullName>
    </recommendedName>
</protein>
<keyword evidence="2" id="KW-1133">Transmembrane helix</keyword>
<organism evidence="3 4">
    <name type="scientific">Kribbella pittospori</name>
    <dbReference type="NCBI Taxonomy" id="722689"/>
    <lineage>
        <taxon>Bacteria</taxon>
        <taxon>Bacillati</taxon>
        <taxon>Actinomycetota</taxon>
        <taxon>Actinomycetes</taxon>
        <taxon>Propionibacteriales</taxon>
        <taxon>Kribbellaceae</taxon>
        <taxon>Kribbella</taxon>
    </lineage>
</organism>
<feature type="transmembrane region" description="Helical" evidence="2">
    <location>
        <begin position="195"/>
        <end position="216"/>
    </location>
</feature>
<keyword evidence="2" id="KW-0472">Membrane</keyword>
<dbReference type="AlphaFoldDB" id="A0A4R0JJ65"/>
<keyword evidence="2" id="KW-0812">Transmembrane</keyword>
<feature type="compositionally biased region" description="Basic and acidic residues" evidence="1">
    <location>
        <begin position="1"/>
        <end position="11"/>
    </location>
</feature>
<dbReference type="RefSeq" id="WP_131367478.1">
    <property type="nucleotide sequence ID" value="NZ_SJKB01000041.1"/>
</dbReference>
<proteinExistence type="predicted"/>
<dbReference type="NCBIfam" id="NF041646">
    <property type="entry name" value="VC0807_fam"/>
    <property type="match status" value="1"/>
</dbReference>
<feature type="transmembrane region" description="Helical" evidence="2">
    <location>
        <begin position="136"/>
        <end position="154"/>
    </location>
</feature>
<evidence type="ECO:0000256" key="1">
    <source>
        <dbReference type="SAM" id="MobiDB-lite"/>
    </source>
</evidence>
<comment type="caution">
    <text evidence="3">The sequence shown here is derived from an EMBL/GenBank/DDBJ whole genome shotgun (WGS) entry which is preliminary data.</text>
</comment>
<dbReference type="EMBL" id="SJKB01000041">
    <property type="protein sequence ID" value="TCC44836.1"/>
    <property type="molecule type" value="Genomic_DNA"/>
</dbReference>
<dbReference type="OrthoDB" id="3781030at2"/>
<feature type="region of interest" description="Disordered" evidence="1">
    <location>
        <begin position="1"/>
        <end position="51"/>
    </location>
</feature>
<feature type="transmembrane region" description="Helical" evidence="2">
    <location>
        <begin position="222"/>
        <end position="242"/>
    </location>
</feature>
<feature type="transmembrane region" description="Helical" evidence="2">
    <location>
        <begin position="113"/>
        <end position="130"/>
    </location>
</feature>
<evidence type="ECO:0000313" key="3">
    <source>
        <dbReference type="EMBL" id="TCC44836.1"/>
    </source>
</evidence>
<name>A0A4R0JJ65_9ACTN</name>
<dbReference type="Proteomes" id="UP000291144">
    <property type="component" value="Unassembled WGS sequence"/>
</dbReference>
<feature type="transmembrane region" description="Helical" evidence="2">
    <location>
        <begin position="84"/>
        <end position="101"/>
    </location>
</feature>
<gene>
    <name evidence="3" type="ORF">E0H73_45305</name>
</gene>